<evidence type="ECO:0000313" key="2">
    <source>
        <dbReference type="EMBL" id="KAJ7196480.1"/>
    </source>
</evidence>
<evidence type="ECO:0000256" key="1">
    <source>
        <dbReference type="SAM" id="MobiDB-lite"/>
    </source>
</evidence>
<reference evidence="2" key="1">
    <citation type="submission" date="2023-03" db="EMBL/GenBank/DDBJ databases">
        <title>Massive genome expansion in bonnet fungi (Mycena s.s.) driven by repeated elements and novel gene families across ecological guilds.</title>
        <authorList>
            <consortium name="Lawrence Berkeley National Laboratory"/>
            <person name="Harder C.B."/>
            <person name="Miyauchi S."/>
            <person name="Viragh M."/>
            <person name="Kuo A."/>
            <person name="Thoen E."/>
            <person name="Andreopoulos B."/>
            <person name="Lu D."/>
            <person name="Skrede I."/>
            <person name="Drula E."/>
            <person name="Henrissat B."/>
            <person name="Morin E."/>
            <person name="Kohler A."/>
            <person name="Barry K."/>
            <person name="LaButti K."/>
            <person name="Morin E."/>
            <person name="Salamov A."/>
            <person name="Lipzen A."/>
            <person name="Mereny Z."/>
            <person name="Hegedus B."/>
            <person name="Baldrian P."/>
            <person name="Stursova M."/>
            <person name="Weitz H."/>
            <person name="Taylor A."/>
            <person name="Grigoriev I.V."/>
            <person name="Nagy L.G."/>
            <person name="Martin F."/>
            <person name="Kauserud H."/>
        </authorList>
    </citation>
    <scope>NUCLEOTIDE SEQUENCE</scope>
    <source>
        <strain evidence="2">9144</strain>
    </source>
</reference>
<comment type="caution">
    <text evidence="2">The sequence shown here is derived from an EMBL/GenBank/DDBJ whole genome shotgun (WGS) entry which is preliminary data.</text>
</comment>
<dbReference type="Proteomes" id="UP001219525">
    <property type="component" value="Unassembled WGS sequence"/>
</dbReference>
<feature type="compositionally biased region" description="Polar residues" evidence="1">
    <location>
        <begin position="257"/>
        <end position="274"/>
    </location>
</feature>
<protein>
    <submittedName>
        <fullName evidence="2">Uncharacterized protein</fullName>
    </submittedName>
</protein>
<accession>A0AAD6Y2U2</accession>
<feature type="region of interest" description="Disordered" evidence="1">
    <location>
        <begin position="786"/>
        <end position="826"/>
    </location>
</feature>
<dbReference type="EMBL" id="JARJCW010000083">
    <property type="protein sequence ID" value="KAJ7196480.1"/>
    <property type="molecule type" value="Genomic_DNA"/>
</dbReference>
<feature type="region of interest" description="Disordered" evidence="1">
    <location>
        <begin position="187"/>
        <end position="279"/>
    </location>
</feature>
<name>A0AAD6Y2U2_9AGAR</name>
<sequence>MTPPTRLAALPNPSLEPLITAGQLLKPLDFTSTQTIFLFPPMSSKMKGSPSRAPDPIDDAFYVTPTPSQFWAAFNHSGSRPFIPATVATNAMNIGIRATRYLFAQLHNNNDPPEDILALVGLVYQLSGLVPAPLAEYSQIPTLSTPEHLLPENFQVPFWTAPTELELANAPVFPQSFPKTPARLSSIARQPDEDVEEEQDGDDGDGAVEMERPGRSPTPPPSPSKGKRSRPTTRSERKSAEYVEDSDNESVPASKVAKSSRSGNAASQSRQPRSAMNRDVAVVLKKPKLLDKDEGIIRNTTLTDIKDRLGQAVVSILQTKETFHKRVNIDLPDDAAATITVAVARKGPGVKPPCRSALGSATHSRARETDDFESEFAPLELIPLTQGLRVVPPTYLNVLDTPAPANQTAPAPGWRDPVTCAIKAPPRVGPGLPLRCPVPPTLNALDAPAPADQTAPAPGWRDLVTCASAAGRAPGYRRAGCRCAARAARTAYLLGNGGGRAGVHTLSAAWAPCPPHAWVPVSRAGGHGPCCPPRARYLRHARACIDRPPRGPFHRTHALSAARCGRALSIRCALANAFSQAQASTPSSLYRARGHGAVRCAHAVSAMCARALSVRRVGALSTPARCPPRDASLTAGVHALSAVRGRALVPAPASVHGDMYIGAAAGQRVDSGRRAPADGCDACGSRHSSHSPTARTSAGLSGAGDGSGARRRVHAGAGVQPCRYTLGARRRCVHAGANAPAPVHCVDANAPAPVHCVHAGAALGKRPVRTQSLPAPAVHASKLDRALVPLRSYTPAPSRPRPPGRHKRPRPPPGRHKRPRPPPVHRACCMLSLPAPL</sequence>
<keyword evidence="3" id="KW-1185">Reference proteome</keyword>
<evidence type="ECO:0000313" key="3">
    <source>
        <dbReference type="Proteomes" id="UP001219525"/>
    </source>
</evidence>
<organism evidence="2 3">
    <name type="scientific">Mycena pura</name>
    <dbReference type="NCBI Taxonomy" id="153505"/>
    <lineage>
        <taxon>Eukaryota</taxon>
        <taxon>Fungi</taxon>
        <taxon>Dikarya</taxon>
        <taxon>Basidiomycota</taxon>
        <taxon>Agaricomycotina</taxon>
        <taxon>Agaricomycetes</taxon>
        <taxon>Agaricomycetidae</taxon>
        <taxon>Agaricales</taxon>
        <taxon>Marasmiineae</taxon>
        <taxon>Mycenaceae</taxon>
        <taxon>Mycena</taxon>
    </lineage>
</organism>
<feature type="region of interest" description="Disordered" evidence="1">
    <location>
        <begin position="680"/>
        <end position="711"/>
    </location>
</feature>
<proteinExistence type="predicted"/>
<gene>
    <name evidence="2" type="ORF">GGX14DRAFT_574807</name>
</gene>
<dbReference type="AlphaFoldDB" id="A0AAD6Y2U2"/>
<feature type="compositionally biased region" description="Basic residues" evidence="1">
    <location>
        <begin position="802"/>
        <end position="820"/>
    </location>
</feature>
<feature type="compositionally biased region" description="Acidic residues" evidence="1">
    <location>
        <begin position="193"/>
        <end position="208"/>
    </location>
</feature>